<reference evidence="2" key="1">
    <citation type="submission" date="2018-05" db="EMBL/GenBank/DDBJ databases">
        <authorList>
            <person name="Lanie J.A."/>
            <person name="Ng W.-L."/>
            <person name="Kazmierczak K.M."/>
            <person name="Andrzejewski T.M."/>
            <person name="Davidsen T.M."/>
            <person name="Wayne K.J."/>
            <person name="Tettelin H."/>
            <person name="Glass J.I."/>
            <person name="Rusch D."/>
            <person name="Podicherti R."/>
            <person name="Tsui H.-C.T."/>
            <person name="Winkler M.E."/>
        </authorList>
    </citation>
    <scope>NUCLEOTIDE SEQUENCE</scope>
</reference>
<proteinExistence type="predicted"/>
<evidence type="ECO:0000313" key="2">
    <source>
        <dbReference type="EMBL" id="SVB83254.1"/>
    </source>
</evidence>
<dbReference type="AlphaFoldDB" id="A0A382H7J7"/>
<accession>A0A382H7J7</accession>
<protein>
    <recommendedName>
        <fullName evidence="3">DUF3899 domain-containing protein</fullName>
    </recommendedName>
</protein>
<feature type="transmembrane region" description="Helical" evidence="1">
    <location>
        <begin position="7"/>
        <end position="29"/>
    </location>
</feature>
<feature type="transmembrane region" description="Helical" evidence="1">
    <location>
        <begin position="96"/>
        <end position="119"/>
    </location>
</feature>
<name>A0A382H7J7_9ZZZZ</name>
<sequence>MNKLLLMFLRVTACCVGIVLAVWIAVKYFDLDLIKYYYRFSNRYSSEGVLFSFIGLCIVAYLVDFVIKGIKTGELRADDGKGWSHITKRKNEPKMFWFFVYINLVSVLGILLGIFYWVFIGAG</sequence>
<evidence type="ECO:0000256" key="1">
    <source>
        <dbReference type="SAM" id="Phobius"/>
    </source>
</evidence>
<keyword evidence="1" id="KW-0812">Transmembrane</keyword>
<dbReference type="EMBL" id="UINC01059627">
    <property type="protein sequence ID" value="SVB83254.1"/>
    <property type="molecule type" value="Genomic_DNA"/>
</dbReference>
<keyword evidence="1" id="KW-1133">Transmembrane helix</keyword>
<organism evidence="2">
    <name type="scientific">marine metagenome</name>
    <dbReference type="NCBI Taxonomy" id="408172"/>
    <lineage>
        <taxon>unclassified sequences</taxon>
        <taxon>metagenomes</taxon>
        <taxon>ecological metagenomes</taxon>
    </lineage>
</organism>
<keyword evidence="1" id="KW-0472">Membrane</keyword>
<gene>
    <name evidence="2" type="ORF">METZ01_LOCUS236108</name>
</gene>
<evidence type="ECO:0008006" key="3">
    <source>
        <dbReference type="Google" id="ProtNLM"/>
    </source>
</evidence>
<feature type="transmembrane region" description="Helical" evidence="1">
    <location>
        <begin position="49"/>
        <end position="67"/>
    </location>
</feature>